<keyword evidence="7" id="KW-1185">Reference proteome</keyword>
<feature type="coiled-coil region" evidence="3">
    <location>
        <begin position="179"/>
        <end position="216"/>
    </location>
</feature>
<evidence type="ECO:0000256" key="1">
    <source>
        <dbReference type="ARBA" id="ARBA00023054"/>
    </source>
</evidence>
<dbReference type="Proteomes" id="UP000796880">
    <property type="component" value="Unassembled WGS sequence"/>
</dbReference>
<dbReference type="OrthoDB" id="1924020at2759"/>
<evidence type="ECO:0000256" key="4">
    <source>
        <dbReference type="SAM" id="MobiDB-lite"/>
    </source>
</evidence>
<protein>
    <recommendedName>
        <fullName evidence="5">NAB domain-containing protein</fullName>
    </recommendedName>
</protein>
<comment type="caution">
    <text evidence="6">The sequence shown here is derived from an EMBL/GenBank/DDBJ whole genome shotgun (WGS) entry which is preliminary data.</text>
</comment>
<evidence type="ECO:0000256" key="2">
    <source>
        <dbReference type="ARBA" id="ARBA00038006"/>
    </source>
</evidence>
<comment type="similarity">
    <text evidence="2">Belongs to the NET family.</text>
</comment>
<dbReference type="InterPro" id="IPR011684">
    <property type="entry name" value="NAB"/>
</dbReference>
<sequence>MEKNKDDQSALSWCWNAHSDRHKSQWLQATLSELDEKIKVIVSIVEEEDGDSFAKRAEMFYERRPQLIHVLQDLQKSYRSLAVKYDQLRLSSTAFTTTQPQPLYSTATTSSSFSPLKSLRQVHSHSIVLNRNQQPDHHHHHDLETLTPVVVSAEEKIGGRGMESDHDGKDDDDDDQVMLELTEDHVRQLNELMRRNNEKRETIKDLCSQINKLMIENQDLNKCLGSRDVTDDQVSKKPKPKPKTTPKQSQLPNTKFKGPSFFGKLTGCSG</sequence>
<dbReference type="GO" id="GO:0003779">
    <property type="term" value="F:actin binding"/>
    <property type="evidence" value="ECO:0007669"/>
    <property type="project" value="InterPro"/>
</dbReference>
<dbReference type="EMBL" id="VOIH02000012">
    <property type="protein sequence ID" value="KAF3430921.1"/>
    <property type="molecule type" value="Genomic_DNA"/>
</dbReference>
<dbReference type="PANTHER" id="PTHR32258">
    <property type="entry name" value="PROTEIN NETWORKED 4A"/>
    <property type="match status" value="1"/>
</dbReference>
<dbReference type="PROSITE" id="PS51774">
    <property type="entry name" value="NAB"/>
    <property type="match status" value="1"/>
</dbReference>
<evidence type="ECO:0000313" key="7">
    <source>
        <dbReference type="Proteomes" id="UP000796880"/>
    </source>
</evidence>
<dbReference type="Pfam" id="PF07765">
    <property type="entry name" value="KIP1"/>
    <property type="match status" value="1"/>
</dbReference>
<feature type="domain" description="NAB" evidence="5">
    <location>
        <begin position="11"/>
        <end position="92"/>
    </location>
</feature>
<reference evidence="6" key="1">
    <citation type="submission" date="2020-03" db="EMBL/GenBank/DDBJ databases">
        <title>A high-quality chromosome-level genome assembly of a woody plant with both climbing and erect habits, Rhamnella rubrinervis.</title>
        <authorList>
            <person name="Lu Z."/>
            <person name="Yang Y."/>
            <person name="Zhu X."/>
            <person name="Sun Y."/>
        </authorList>
    </citation>
    <scope>NUCLEOTIDE SEQUENCE</scope>
    <source>
        <strain evidence="6">BYM</strain>
        <tissue evidence="6">Leaf</tissue>
    </source>
</reference>
<evidence type="ECO:0000259" key="5">
    <source>
        <dbReference type="PROSITE" id="PS51774"/>
    </source>
</evidence>
<keyword evidence="1 3" id="KW-0175">Coiled coil</keyword>
<evidence type="ECO:0000313" key="6">
    <source>
        <dbReference type="EMBL" id="KAF3430921.1"/>
    </source>
</evidence>
<feature type="region of interest" description="Disordered" evidence="4">
    <location>
        <begin position="226"/>
        <end position="270"/>
    </location>
</feature>
<proteinExistence type="inferred from homology"/>
<gene>
    <name evidence="6" type="ORF">FNV43_RR25651</name>
</gene>
<accession>A0A8K0DLH3</accession>
<evidence type="ECO:0000256" key="3">
    <source>
        <dbReference type="SAM" id="Coils"/>
    </source>
</evidence>
<dbReference type="AlphaFoldDB" id="A0A8K0DLH3"/>
<name>A0A8K0DLH3_9ROSA</name>
<dbReference type="PANTHER" id="PTHR32258:SF22">
    <property type="entry name" value="PROTEIN NETWORKED 3A-LIKE"/>
    <property type="match status" value="1"/>
</dbReference>
<dbReference type="InterPro" id="IPR051861">
    <property type="entry name" value="NET_actin-binding_domain"/>
</dbReference>
<organism evidence="6 7">
    <name type="scientific">Rhamnella rubrinervis</name>
    <dbReference type="NCBI Taxonomy" id="2594499"/>
    <lineage>
        <taxon>Eukaryota</taxon>
        <taxon>Viridiplantae</taxon>
        <taxon>Streptophyta</taxon>
        <taxon>Embryophyta</taxon>
        <taxon>Tracheophyta</taxon>
        <taxon>Spermatophyta</taxon>
        <taxon>Magnoliopsida</taxon>
        <taxon>eudicotyledons</taxon>
        <taxon>Gunneridae</taxon>
        <taxon>Pentapetalae</taxon>
        <taxon>rosids</taxon>
        <taxon>fabids</taxon>
        <taxon>Rosales</taxon>
        <taxon>Rhamnaceae</taxon>
        <taxon>rhamnoid group</taxon>
        <taxon>Rhamneae</taxon>
        <taxon>Rhamnella</taxon>
    </lineage>
</organism>